<organism evidence="3 4">
    <name type="scientific">Paenibacillus psychroresistens</name>
    <dbReference type="NCBI Taxonomy" id="1778678"/>
    <lineage>
        <taxon>Bacteria</taxon>
        <taxon>Bacillati</taxon>
        <taxon>Bacillota</taxon>
        <taxon>Bacilli</taxon>
        <taxon>Bacillales</taxon>
        <taxon>Paenibacillaceae</taxon>
        <taxon>Paenibacillus</taxon>
    </lineage>
</organism>
<feature type="transmembrane region" description="Helical" evidence="1">
    <location>
        <begin position="98"/>
        <end position="117"/>
    </location>
</feature>
<sequence>MLAERPVGRPLEKIQKQLKLLAIPIFIDALLIYTDQYHHLLRSSIGLVYVNGLSEITVHPTLLSMAFIVYNQSLTLFAMFILAVNIRNTPKHYFRQHLLLFLALCLPIILVFLMPLIHLKILGFTAVAFIPVMVIIYYILFRMELLSIWPIAKDKIFTNLKDGIVLTDRYGIIVEINPSAERVLALVSQDFQTKWLSKALAPILQSLPKLLDHYDKHEETSIELTLSGEVALSYSAALIPIGVKAAHSSGMLFIFTDISVKKSYEQELIHQAGIDELTEIYNRRFFLCKVRSRNCRQSRRGGVCLIPY</sequence>
<evidence type="ECO:0000256" key="1">
    <source>
        <dbReference type="SAM" id="Phobius"/>
    </source>
</evidence>
<evidence type="ECO:0000259" key="2">
    <source>
        <dbReference type="Pfam" id="PF16927"/>
    </source>
</evidence>
<dbReference type="InterPro" id="IPR035965">
    <property type="entry name" value="PAS-like_dom_sf"/>
</dbReference>
<dbReference type="Proteomes" id="UP000426246">
    <property type="component" value="Chromosome"/>
</dbReference>
<dbReference type="InterPro" id="IPR031621">
    <property type="entry name" value="HisKA_7TM"/>
</dbReference>
<proteinExistence type="predicted"/>
<feature type="transmembrane region" description="Helical" evidence="1">
    <location>
        <begin position="20"/>
        <end position="41"/>
    </location>
</feature>
<dbReference type="SUPFAM" id="SSF55785">
    <property type="entry name" value="PYP-like sensor domain (PAS domain)"/>
    <property type="match status" value="1"/>
</dbReference>
<feature type="domain" description="Histidine kinase N-terminal 7TM region" evidence="2">
    <location>
        <begin position="17"/>
        <end position="150"/>
    </location>
</feature>
<keyword evidence="4" id="KW-1185">Reference proteome</keyword>
<evidence type="ECO:0000313" key="4">
    <source>
        <dbReference type="Proteomes" id="UP000426246"/>
    </source>
</evidence>
<protein>
    <recommendedName>
        <fullName evidence="2">Histidine kinase N-terminal 7TM region domain-containing protein</fullName>
    </recommendedName>
</protein>
<keyword evidence="1" id="KW-0472">Membrane</keyword>
<dbReference type="AlphaFoldDB" id="A0A6B8RV43"/>
<dbReference type="Gene3D" id="3.30.450.20">
    <property type="entry name" value="PAS domain"/>
    <property type="match status" value="1"/>
</dbReference>
<dbReference type="EMBL" id="CP034235">
    <property type="protein sequence ID" value="QGQ99634.1"/>
    <property type="molecule type" value="Genomic_DNA"/>
</dbReference>
<reference evidence="4" key="1">
    <citation type="submission" date="2018-11" db="EMBL/GenBank/DDBJ databases">
        <title>Complete genome sequence of Paenibacillus sp. ML311-T8.</title>
        <authorList>
            <person name="Nam Y.-D."/>
            <person name="Kang J."/>
            <person name="Chung W.-H."/>
            <person name="Park Y.S."/>
        </authorList>
    </citation>
    <scope>NUCLEOTIDE SEQUENCE [LARGE SCALE GENOMIC DNA]</scope>
    <source>
        <strain evidence="4">ML311-T8</strain>
    </source>
</reference>
<gene>
    <name evidence="3" type="ORF">EHS13_34605</name>
</gene>
<name>A0A6B8RV43_9BACL</name>
<dbReference type="Pfam" id="PF16927">
    <property type="entry name" value="HisKA_7TM"/>
    <property type="match status" value="1"/>
</dbReference>
<keyword evidence="1" id="KW-1133">Transmembrane helix</keyword>
<dbReference type="KEGG" id="ppsc:EHS13_34605"/>
<feature type="transmembrane region" description="Helical" evidence="1">
    <location>
        <begin position="61"/>
        <end position="86"/>
    </location>
</feature>
<evidence type="ECO:0000313" key="3">
    <source>
        <dbReference type="EMBL" id="QGQ99634.1"/>
    </source>
</evidence>
<accession>A0A6B8RV43</accession>
<keyword evidence="1" id="KW-0812">Transmembrane</keyword>
<feature type="transmembrane region" description="Helical" evidence="1">
    <location>
        <begin position="123"/>
        <end position="141"/>
    </location>
</feature>